<dbReference type="Proteomes" id="UP000533598">
    <property type="component" value="Unassembled WGS sequence"/>
</dbReference>
<evidence type="ECO:0000256" key="1">
    <source>
        <dbReference type="SAM" id="Phobius"/>
    </source>
</evidence>
<organism evidence="2 3">
    <name type="scientific">Crossiella cryophila</name>
    <dbReference type="NCBI Taxonomy" id="43355"/>
    <lineage>
        <taxon>Bacteria</taxon>
        <taxon>Bacillati</taxon>
        <taxon>Actinomycetota</taxon>
        <taxon>Actinomycetes</taxon>
        <taxon>Pseudonocardiales</taxon>
        <taxon>Pseudonocardiaceae</taxon>
        <taxon>Crossiella</taxon>
    </lineage>
</organism>
<comment type="caution">
    <text evidence="2">The sequence shown here is derived from an EMBL/GenBank/DDBJ whole genome shotgun (WGS) entry which is preliminary data.</text>
</comment>
<protein>
    <submittedName>
        <fullName evidence="2">Uncharacterized protein</fullName>
    </submittedName>
</protein>
<keyword evidence="1" id="KW-0472">Membrane</keyword>
<dbReference type="EMBL" id="JACHMH010000001">
    <property type="protein sequence ID" value="MBB4680691.1"/>
    <property type="molecule type" value="Genomic_DNA"/>
</dbReference>
<keyword evidence="1" id="KW-1133">Transmembrane helix</keyword>
<evidence type="ECO:0000313" key="3">
    <source>
        <dbReference type="Proteomes" id="UP000533598"/>
    </source>
</evidence>
<gene>
    <name evidence="2" type="ORF">HNR67_006809</name>
</gene>
<keyword evidence="1" id="KW-0812">Transmembrane</keyword>
<feature type="transmembrane region" description="Helical" evidence="1">
    <location>
        <begin position="20"/>
        <end position="41"/>
    </location>
</feature>
<reference evidence="2 3" key="1">
    <citation type="submission" date="2020-08" db="EMBL/GenBank/DDBJ databases">
        <title>Sequencing the genomes of 1000 actinobacteria strains.</title>
        <authorList>
            <person name="Klenk H.-P."/>
        </authorList>
    </citation>
    <scope>NUCLEOTIDE SEQUENCE [LARGE SCALE GENOMIC DNA]</scope>
    <source>
        <strain evidence="2 3">DSM 44230</strain>
    </source>
</reference>
<evidence type="ECO:0000313" key="2">
    <source>
        <dbReference type="EMBL" id="MBB4680691.1"/>
    </source>
</evidence>
<name>A0A7W7FVP8_9PSEU</name>
<proteinExistence type="predicted"/>
<dbReference type="RefSeq" id="WP_185006689.1">
    <property type="nucleotide sequence ID" value="NZ_BAAAUI010000038.1"/>
</dbReference>
<accession>A0A7W7FVP8</accession>
<keyword evidence="3" id="KW-1185">Reference proteome</keyword>
<dbReference type="AlphaFoldDB" id="A0A7W7FVP8"/>
<sequence>MQGPHTGYPLSPGQHPNPLAWVIGGAGVAGLGLVTILVLGFTGDTGFDTAQEAVQAYVKSVNEDIGNPDLYCPAYRKQAESDAARARERLGARSTATASQVTESGTSGSAVVTLEAQTAAGSLRIRNKLALTQDEGWTICGITPEIDFPRPTPPGSGG</sequence>